<protein>
    <recommendedName>
        <fullName evidence="10">Radial spoke head protein 9 homolog</fullName>
    </recommendedName>
</protein>
<keyword evidence="5" id="KW-0969">Cilium</keyword>
<gene>
    <name evidence="11" type="ORF">CUNI_LOCUS6699</name>
</gene>
<evidence type="ECO:0000256" key="8">
    <source>
        <dbReference type="ARBA" id="ARBA00037822"/>
    </source>
</evidence>
<name>A0A8S3Z1E1_9EUPU</name>
<proteinExistence type="inferred from homology"/>
<evidence type="ECO:0000256" key="2">
    <source>
        <dbReference type="ARBA" id="ARBA00022490"/>
    </source>
</evidence>
<dbReference type="GO" id="GO:0060294">
    <property type="term" value="P:cilium movement involved in cell motility"/>
    <property type="evidence" value="ECO:0007669"/>
    <property type="project" value="InterPro"/>
</dbReference>
<evidence type="ECO:0000313" key="11">
    <source>
        <dbReference type="EMBL" id="CAG5121141.1"/>
    </source>
</evidence>
<dbReference type="AlphaFoldDB" id="A0A8S3Z1E1"/>
<accession>A0A8S3Z1E1</accession>
<keyword evidence="3" id="KW-0970">Cilium biogenesis/degradation</keyword>
<comment type="similarity">
    <text evidence="9">Belongs to the flagellar radial spoke RSP9 family.</text>
</comment>
<keyword evidence="12" id="KW-1185">Reference proteome</keyword>
<evidence type="ECO:0000256" key="9">
    <source>
        <dbReference type="ARBA" id="ARBA00038319"/>
    </source>
</evidence>
<dbReference type="GO" id="GO:0060091">
    <property type="term" value="C:kinocilium"/>
    <property type="evidence" value="ECO:0007669"/>
    <property type="project" value="UniProtKB-SubCell"/>
</dbReference>
<dbReference type="GO" id="GO:0001534">
    <property type="term" value="C:radial spoke"/>
    <property type="evidence" value="ECO:0007669"/>
    <property type="project" value="InterPro"/>
</dbReference>
<evidence type="ECO:0000256" key="4">
    <source>
        <dbReference type="ARBA" id="ARBA00022846"/>
    </source>
</evidence>
<dbReference type="OrthoDB" id="10258956at2759"/>
<evidence type="ECO:0000256" key="3">
    <source>
        <dbReference type="ARBA" id="ARBA00022794"/>
    </source>
</evidence>
<evidence type="ECO:0000256" key="7">
    <source>
        <dbReference type="ARBA" id="ARBA00023273"/>
    </source>
</evidence>
<dbReference type="PANTHER" id="PTHR22069:SF0">
    <property type="entry name" value="RADIAL SPOKE HEAD PROTEIN 9 HOMOLOG"/>
    <property type="match status" value="1"/>
</dbReference>
<evidence type="ECO:0000256" key="6">
    <source>
        <dbReference type="ARBA" id="ARBA00023212"/>
    </source>
</evidence>
<dbReference type="PANTHER" id="PTHR22069">
    <property type="entry name" value="MITOCHONDRIAL RIBOSOMAL PROTEIN S18"/>
    <property type="match status" value="1"/>
</dbReference>
<sequence length="276" mass="31571">MESGDLHLCIDYVSSGGIILTPEQKAALQTALVILQNENRFYRVYFWGKIFGVKEDYYIVQGAYKDEFAGRKSFYSKDCIHWGLLPLATAKMKENAKLAKGYFTGDPSYETEHVELKITGEGQNATEEEEVTIVKEEDRLTSVIAEIDEDVRIVPRGAFVQVPTAEVVKNRSFEGLSVQEAAKLCNYMHFREAKRLNLRILLQRANMDRAIDFMDSIEDDVPRGSWNIQFERGSGLLIMRSLQWPGYVFYHVPATRKYGSVYFGTGEKNMDLPFML</sequence>
<evidence type="ECO:0000256" key="10">
    <source>
        <dbReference type="ARBA" id="ARBA00041080"/>
    </source>
</evidence>
<evidence type="ECO:0000256" key="5">
    <source>
        <dbReference type="ARBA" id="ARBA00023069"/>
    </source>
</evidence>
<comment type="subcellular location">
    <subcellularLocation>
        <location evidence="8">Cell projection</location>
        <location evidence="8">Kinocilium</location>
    </subcellularLocation>
    <subcellularLocation>
        <location evidence="1">Cytoplasm</location>
        <location evidence="1">Cytoskeleton</location>
        <location evidence="1">Flagellum axoneme</location>
    </subcellularLocation>
</comment>
<dbReference type="InterPro" id="IPR006802">
    <property type="entry name" value="Radial_spoke"/>
</dbReference>
<keyword evidence="7" id="KW-0966">Cell projection</keyword>
<dbReference type="InterPro" id="IPR055316">
    <property type="entry name" value="RSP9"/>
</dbReference>
<reference evidence="11" key="1">
    <citation type="submission" date="2021-04" db="EMBL/GenBank/DDBJ databases">
        <authorList>
            <consortium name="Molecular Ecology Group"/>
        </authorList>
    </citation>
    <scope>NUCLEOTIDE SEQUENCE</scope>
</reference>
<dbReference type="EMBL" id="CAJHNH020001025">
    <property type="protein sequence ID" value="CAG5121141.1"/>
    <property type="molecule type" value="Genomic_DNA"/>
</dbReference>
<evidence type="ECO:0000313" key="12">
    <source>
        <dbReference type="Proteomes" id="UP000678393"/>
    </source>
</evidence>
<comment type="caution">
    <text evidence="11">The sequence shown here is derived from an EMBL/GenBank/DDBJ whole genome shotgun (WGS) entry which is preliminary data.</text>
</comment>
<organism evidence="11 12">
    <name type="scientific">Candidula unifasciata</name>
    <dbReference type="NCBI Taxonomy" id="100452"/>
    <lineage>
        <taxon>Eukaryota</taxon>
        <taxon>Metazoa</taxon>
        <taxon>Spiralia</taxon>
        <taxon>Lophotrochozoa</taxon>
        <taxon>Mollusca</taxon>
        <taxon>Gastropoda</taxon>
        <taxon>Heterobranchia</taxon>
        <taxon>Euthyneura</taxon>
        <taxon>Panpulmonata</taxon>
        <taxon>Eupulmonata</taxon>
        <taxon>Stylommatophora</taxon>
        <taxon>Helicina</taxon>
        <taxon>Helicoidea</taxon>
        <taxon>Geomitridae</taxon>
        <taxon>Candidula</taxon>
    </lineage>
</organism>
<evidence type="ECO:0000256" key="1">
    <source>
        <dbReference type="ARBA" id="ARBA00004611"/>
    </source>
</evidence>
<dbReference type="GO" id="GO:0035082">
    <property type="term" value="P:axoneme assembly"/>
    <property type="evidence" value="ECO:0007669"/>
    <property type="project" value="InterPro"/>
</dbReference>
<dbReference type="Pfam" id="PF04712">
    <property type="entry name" value="Radial_spoke"/>
    <property type="match status" value="1"/>
</dbReference>
<keyword evidence="4" id="KW-0282">Flagellum</keyword>
<dbReference type="GO" id="GO:0044458">
    <property type="term" value="P:motile cilium assembly"/>
    <property type="evidence" value="ECO:0007669"/>
    <property type="project" value="TreeGrafter"/>
</dbReference>
<keyword evidence="6" id="KW-0206">Cytoskeleton</keyword>
<dbReference type="Proteomes" id="UP000678393">
    <property type="component" value="Unassembled WGS sequence"/>
</dbReference>
<keyword evidence="2" id="KW-0963">Cytoplasm</keyword>